<dbReference type="PANTHER" id="PTHR12138">
    <property type="entry name" value="PRIMATE-EXPANDED PROTEIN FAMILY"/>
    <property type="match status" value="1"/>
</dbReference>
<sequence length="175" mass="18899">TSVTLATGELCDTCSALSNAVTVVSKSSNFSVDPAQPSPDRVRSLSLLPGRRGAEPGKNPPPEGPRPGLCLREQVLFTQRDARTGGPTLPVTSRPPRAEDTALTKRRPHGHTSFFFFFFFLRWSLALSPRLECGGAISAHCKLRLPGSRHSPASASRVAETTGARNRARLVFCIF</sequence>
<organism evidence="2 3">
    <name type="scientific">Macaca mulatta</name>
    <name type="common">Rhesus macaque</name>
    <dbReference type="NCBI Taxonomy" id="9544"/>
    <lineage>
        <taxon>Eukaryota</taxon>
        <taxon>Metazoa</taxon>
        <taxon>Chordata</taxon>
        <taxon>Craniata</taxon>
        <taxon>Vertebrata</taxon>
        <taxon>Euteleostomi</taxon>
        <taxon>Mammalia</taxon>
        <taxon>Eutheria</taxon>
        <taxon>Euarchontoglires</taxon>
        <taxon>Primates</taxon>
        <taxon>Haplorrhini</taxon>
        <taxon>Catarrhini</taxon>
        <taxon>Cercopithecidae</taxon>
        <taxon>Cercopithecinae</taxon>
        <taxon>Macaca</taxon>
    </lineage>
</organism>
<dbReference type="Proteomes" id="UP000006718">
    <property type="component" value="Chromosome 20"/>
</dbReference>
<keyword evidence="3" id="KW-1185">Reference proteome</keyword>
<dbReference type="Bgee" id="ENSMMUG00000054952">
    <property type="expression patterns" value="Expressed in ileum and 17 other cell types or tissues"/>
</dbReference>
<dbReference type="PANTHER" id="PTHR12138:SF75">
    <property type="entry name" value="SECRETED PROTEIN"/>
    <property type="match status" value="1"/>
</dbReference>
<accession>A0A5F7ZXR0</accession>
<reference evidence="2" key="3">
    <citation type="submission" date="2025-08" db="UniProtKB">
        <authorList>
            <consortium name="Ensembl"/>
        </authorList>
    </citation>
    <scope>IDENTIFICATION</scope>
    <source>
        <strain evidence="2">17573</strain>
    </source>
</reference>
<feature type="region of interest" description="Disordered" evidence="1">
    <location>
        <begin position="82"/>
        <end position="103"/>
    </location>
</feature>
<evidence type="ECO:0000313" key="3">
    <source>
        <dbReference type="Proteomes" id="UP000006718"/>
    </source>
</evidence>
<reference evidence="2" key="2">
    <citation type="submission" date="2019-01" db="EMBL/GenBank/DDBJ databases">
        <authorList>
            <person name="Graves T."/>
            <person name="Eichler E.E."/>
            <person name="Wilson R.K."/>
        </authorList>
    </citation>
    <scope>NUCLEOTIDE SEQUENCE [LARGE SCALE GENOMIC DNA]</scope>
    <source>
        <strain evidence="2">17573</strain>
    </source>
</reference>
<dbReference type="InParanoid" id="A0A5F7ZXR0"/>
<dbReference type="STRING" id="9544.ENSMMUP00000070419"/>
<dbReference type="AlphaFoldDB" id="A0A5F7ZXR0"/>
<proteinExistence type="predicted"/>
<dbReference type="VEuPathDB" id="HostDB:ENSMMUG00000054952"/>
<reference evidence="3" key="1">
    <citation type="journal article" date="2007" name="Science">
        <title>Evolutionary and biomedical insights from the rhesus macaque genome.</title>
        <authorList>
            <person name="Gibbs R.A."/>
            <person name="Rogers J."/>
            <person name="Katze M.G."/>
            <person name="Bumgarner R."/>
            <person name="Weinstock G.M."/>
            <person name="Mardis E.R."/>
            <person name="Remington K.A."/>
            <person name="Strausberg R.L."/>
            <person name="Venter J.C."/>
            <person name="Wilson R.K."/>
            <person name="Batzer M.A."/>
            <person name="Bustamante C.D."/>
            <person name="Eichler E.E."/>
            <person name="Hahn M.W."/>
            <person name="Hardison R.C."/>
            <person name="Makova K.D."/>
            <person name="Miller W."/>
            <person name="Milosavljevic A."/>
            <person name="Palermo R.E."/>
            <person name="Siepel A."/>
            <person name="Sikela J.M."/>
            <person name="Attaway T."/>
            <person name="Bell S."/>
            <person name="Bernard K.E."/>
            <person name="Buhay C.J."/>
            <person name="Chandrabose M.N."/>
            <person name="Dao M."/>
            <person name="Davis C."/>
            <person name="Delehaunty K.D."/>
            <person name="Ding Y."/>
            <person name="Dinh H.H."/>
            <person name="Dugan-Rocha S."/>
            <person name="Fulton L.A."/>
            <person name="Gabisi R.A."/>
            <person name="Garner T.T."/>
            <person name="Godfrey J."/>
            <person name="Hawes A.C."/>
            <person name="Hernandez J."/>
            <person name="Hines S."/>
            <person name="Holder M."/>
            <person name="Hume J."/>
            <person name="Jhangiani S.N."/>
            <person name="Joshi V."/>
            <person name="Khan Z.M."/>
            <person name="Kirkness E.F."/>
            <person name="Cree A."/>
            <person name="Fowler R.G."/>
            <person name="Lee S."/>
            <person name="Lewis L.R."/>
            <person name="Li Z."/>
            <person name="Liu Y.-S."/>
            <person name="Moore S.M."/>
            <person name="Muzny D."/>
            <person name="Nazareth L.V."/>
            <person name="Ngo D.N."/>
            <person name="Okwuonu G.O."/>
            <person name="Pai G."/>
            <person name="Parker D."/>
            <person name="Paul H.A."/>
            <person name="Pfannkoch C."/>
            <person name="Pohl C.S."/>
            <person name="Rogers Y.-H.C."/>
            <person name="Ruiz S.J."/>
            <person name="Sabo A."/>
            <person name="Santibanez J."/>
            <person name="Schneider B.W."/>
            <person name="Smith S.M."/>
            <person name="Sodergren E."/>
            <person name="Svatek A.F."/>
            <person name="Utterback T.R."/>
            <person name="Vattathil S."/>
            <person name="Warren W."/>
            <person name="White C.S."/>
            <person name="Chinwalla A.T."/>
            <person name="Feng Y."/>
            <person name="Halpern A.L."/>
            <person name="Hillier L.W."/>
            <person name="Huang X."/>
            <person name="Minx P."/>
            <person name="Nelson J.O."/>
            <person name="Pepin K.H."/>
            <person name="Qin X."/>
            <person name="Sutton G.G."/>
            <person name="Venter E."/>
            <person name="Walenz B.P."/>
            <person name="Wallis J.W."/>
            <person name="Worley K.C."/>
            <person name="Yang S.-P."/>
            <person name="Jones S.M."/>
            <person name="Marra M.A."/>
            <person name="Rocchi M."/>
            <person name="Schein J.E."/>
            <person name="Baertsch R."/>
            <person name="Clarke L."/>
            <person name="Csuros M."/>
            <person name="Glasscock J."/>
            <person name="Harris R.A."/>
            <person name="Havlak P."/>
            <person name="Jackson A.R."/>
            <person name="Jiang H."/>
            <person name="Liu Y."/>
            <person name="Messina D.N."/>
            <person name="Shen Y."/>
            <person name="Song H.X.-Z."/>
            <person name="Wylie T."/>
            <person name="Zhang L."/>
            <person name="Birney E."/>
            <person name="Han K."/>
            <person name="Konkel M.K."/>
            <person name="Lee J."/>
            <person name="Smit A.F.A."/>
            <person name="Ullmer B."/>
            <person name="Wang H."/>
            <person name="Xing J."/>
            <person name="Burhans R."/>
            <person name="Cheng Z."/>
            <person name="Karro J.E."/>
            <person name="Ma J."/>
            <person name="Raney B."/>
            <person name="She X."/>
            <person name="Cox M.J."/>
            <person name="Demuth J.P."/>
            <person name="Dumas L.J."/>
            <person name="Han S.-G."/>
            <person name="Hopkins J."/>
            <person name="Karimpour-Fard A."/>
            <person name="Kim Y.H."/>
            <person name="Pollack J.R."/>
            <person name="Vinar T."/>
            <person name="Addo-Quaye C."/>
            <person name="Degenhardt J."/>
            <person name="Denby A."/>
            <person name="Hubisz M.J."/>
            <person name="Indap A."/>
            <person name="Kosiol C."/>
            <person name="Lahn B.T."/>
            <person name="Lawson H.A."/>
            <person name="Marklein A."/>
            <person name="Nielsen R."/>
            <person name="Vallender E.J."/>
            <person name="Clark A.G."/>
            <person name="Ferguson B."/>
            <person name="Hernandez R.D."/>
            <person name="Hirani K."/>
            <person name="Kehrer-Sawatzki H."/>
            <person name="Kolb J."/>
            <person name="Patil S."/>
            <person name="Pu L.-L."/>
            <person name="Ren Y."/>
            <person name="Smith D.G."/>
            <person name="Wheeler D.A."/>
            <person name="Schenck I."/>
            <person name="Ball E.V."/>
            <person name="Chen R."/>
            <person name="Cooper D.N."/>
            <person name="Giardine B."/>
            <person name="Hsu F."/>
            <person name="Kent W.J."/>
            <person name="Lesk A."/>
            <person name="Nelson D.L."/>
            <person name="O'brien W.E."/>
            <person name="Pruefer K."/>
            <person name="Stenson P.D."/>
            <person name="Wallace J.C."/>
            <person name="Ke H."/>
            <person name="Liu X.-M."/>
            <person name="Wang P."/>
            <person name="Xiang A.P."/>
            <person name="Yang F."/>
            <person name="Barber G.P."/>
            <person name="Haussler D."/>
            <person name="Karolchik D."/>
            <person name="Kern A.D."/>
            <person name="Kuhn R.M."/>
            <person name="Smith K.E."/>
            <person name="Zwieg A.S."/>
        </authorList>
    </citation>
    <scope>NUCLEOTIDE SEQUENCE [LARGE SCALE GENOMIC DNA]</scope>
    <source>
        <strain evidence="3">17573</strain>
    </source>
</reference>
<name>A0A5F7ZXR0_MACMU</name>
<protein>
    <submittedName>
        <fullName evidence="2">Uncharacterized protein</fullName>
    </submittedName>
</protein>
<evidence type="ECO:0000256" key="1">
    <source>
        <dbReference type="SAM" id="MobiDB-lite"/>
    </source>
</evidence>
<dbReference type="Ensembl" id="ENSMMUT00000079772.1">
    <property type="protein sequence ID" value="ENSMMUP00000070419.1"/>
    <property type="gene ID" value="ENSMMUG00000054952.1"/>
</dbReference>
<reference evidence="2" key="4">
    <citation type="submission" date="2025-09" db="UniProtKB">
        <authorList>
            <consortium name="Ensembl"/>
        </authorList>
    </citation>
    <scope>IDENTIFICATION</scope>
    <source>
        <strain evidence="2">17573</strain>
    </source>
</reference>
<dbReference type="GeneTree" id="ENSGT00940000163505"/>
<evidence type="ECO:0000313" key="2">
    <source>
        <dbReference type="Ensembl" id="ENSMMUP00000070419.1"/>
    </source>
</evidence>
<feature type="region of interest" description="Disordered" evidence="1">
    <location>
        <begin position="28"/>
        <end position="68"/>
    </location>
</feature>